<evidence type="ECO:0000256" key="1">
    <source>
        <dbReference type="SAM" id="MobiDB-lite"/>
    </source>
</evidence>
<evidence type="ECO:0000313" key="3">
    <source>
        <dbReference type="Proteomes" id="UP000199213"/>
    </source>
</evidence>
<dbReference type="AlphaFoldDB" id="A0A1G8YFV6"/>
<gene>
    <name evidence="2" type="ORF">SAMN04487820_103429</name>
</gene>
<evidence type="ECO:0000313" key="2">
    <source>
        <dbReference type="EMBL" id="SDK01636.1"/>
    </source>
</evidence>
<keyword evidence="3" id="KW-1185">Reference proteome</keyword>
<sequence>MESAGRHGDGTAASATPTDSVVDRIQEAEGLVERSLADLRELDGLPVSEHVARFDAVHDALTDALNRADELLSGPSSSGS</sequence>
<proteinExistence type="predicted"/>
<reference evidence="3" key="1">
    <citation type="submission" date="2016-10" db="EMBL/GenBank/DDBJ databases">
        <authorList>
            <person name="Varghese N."/>
            <person name="Submissions S."/>
        </authorList>
    </citation>
    <scope>NUCLEOTIDE SEQUENCE [LARGE SCALE GENOMIC DNA]</scope>
    <source>
        <strain evidence="3">DSM 45460</strain>
    </source>
</reference>
<dbReference type="Proteomes" id="UP000199213">
    <property type="component" value="Unassembled WGS sequence"/>
</dbReference>
<dbReference type="EMBL" id="FNFM01000003">
    <property type="protein sequence ID" value="SDK01636.1"/>
    <property type="molecule type" value="Genomic_DNA"/>
</dbReference>
<protein>
    <submittedName>
        <fullName evidence="2">Uncharacterized protein</fullName>
    </submittedName>
</protein>
<name>A0A1G8YFV6_ACTMZ</name>
<accession>A0A1G8YFV6</accession>
<organism evidence="2 3">
    <name type="scientific">Actinopolyspora mzabensis</name>
    <dbReference type="NCBI Taxonomy" id="995066"/>
    <lineage>
        <taxon>Bacteria</taxon>
        <taxon>Bacillati</taxon>
        <taxon>Actinomycetota</taxon>
        <taxon>Actinomycetes</taxon>
        <taxon>Actinopolysporales</taxon>
        <taxon>Actinopolysporaceae</taxon>
        <taxon>Actinopolyspora</taxon>
    </lineage>
</organism>
<feature type="region of interest" description="Disordered" evidence="1">
    <location>
        <begin position="1"/>
        <end position="21"/>
    </location>
</feature>